<evidence type="ECO:0000313" key="4">
    <source>
        <dbReference type="EMBL" id="THG88337.1"/>
    </source>
</evidence>
<gene>
    <name evidence="4" type="ORF">AJ85_07255</name>
    <name evidence="3" type="ORF">BALCAV_0206650</name>
</gene>
<sequence length="133" mass="14853">MNKVVKIIGGAFLIFIGITMILSLMGIHLGGLFGLIVGAGLLYWGYSRWQERGEWSFGTIIIIALGTLIIFGGLGGIISLLIGILLLYGGYRMITSKGKNRDVIEDDFDFDDSYQAKRKYDSFDDEFDRLMNK</sequence>
<dbReference type="OrthoDB" id="2938924at2"/>
<evidence type="ECO:0000256" key="1">
    <source>
        <dbReference type="SAM" id="Phobius"/>
    </source>
</evidence>
<keyword evidence="5" id="KW-1185">Reference proteome</keyword>
<name>A0A094WJX2_ALKAL</name>
<dbReference type="InterPro" id="IPR054331">
    <property type="entry name" value="LiaF_TM"/>
</dbReference>
<dbReference type="AlphaFoldDB" id="A0A094WJX2"/>
<evidence type="ECO:0000313" key="5">
    <source>
        <dbReference type="Proteomes" id="UP000002754"/>
    </source>
</evidence>
<dbReference type="EMBL" id="JALP01000397">
    <property type="protein sequence ID" value="THG88337.1"/>
    <property type="molecule type" value="Genomic_DNA"/>
</dbReference>
<accession>A0A094WJX2</accession>
<keyword evidence="1" id="KW-0812">Transmembrane</keyword>
<dbReference type="Proteomes" id="UP000297014">
    <property type="component" value="Unassembled WGS sequence"/>
</dbReference>
<keyword evidence="1" id="KW-0472">Membrane</keyword>
<dbReference type="Pfam" id="PF22570">
    <property type="entry name" value="LiaF-TM"/>
    <property type="match status" value="1"/>
</dbReference>
<protein>
    <submittedName>
        <fullName evidence="3">Lia membrane protein</fullName>
    </submittedName>
</protein>
<dbReference type="eggNOG" id="COG4758">
    <property type="taxonomic scope" value="Bacteria"/>
</dbReference>
<comment type="caution">
    <text evidence="3">The sequence shown here is derived from an EMBL/GenBank/DDBJ whole genome shotgun (WGS) entry which is preliminary data.</text>
</comment>
<feature type="domain" description="LiaF transmembrane" evidence="2">
    <location>
        <begin position="9"/>
        <end position="100"/>
    </location>
</feature>
<dbReference type="Proteomes" id="UP000002754">
    <property type="component" value="Unassembled WGS sequence"/>
</dbReference>
<reference evidence="3 5" key="1">
    <citation type="journal article" date="2014" name="Genome Announc.">
        <title>Draft Genome Sequence of Bacillus alcalophilus AV1934, a Classic Alkaliphile Isolated from Human Feces in 1934.</title>
        <authorList>
            <person name="Attie O."/>
            <person name="Jayaprakash A."/>
            <person name="Shah H."/>
            <person name="Paulsen I.T."/>
            <person name="Morino M."/>
            <person name="Takahashi Y."/>
            <person name="Narumi I."/>
            <person name="Sachidanandam R."/>
            <person name="Satoh K."/>
            <person name="Ito M."/>
            <person name="Krulwich T.A."/>
        </authorList>
    </citation>
    <scope>NUCLEOTIDE SEQUENCE [LARGE SCALE GENOMIC DNA]</scope>
    <source>
        <strain evidence="3 5">AV1934</strain>
    </source>
</reference>
<evidence type="ECO:0000313" key="3">
    <source>
        <dbReference type="EMBL" id="KGA98074.1"/>
    </source>
</evidence>
<dbReference type="EMBL" id="ALPT02000016">
    <property type="protein sequence ID" value="KGA98074.1"/>
    <property type="molecule type" value="Genomic_DNA"/>
</dbReference>
<proteinExistence type="predicted"/>
<feature type="transmembrane region" description="Helical" evidence="1">
    <location>
        <begin position="55"/>
        <end position="88"/>
    </location>
</feature>
<evidence type="ECO:0000313" key="6">
    <source>
        <dbReference type="Proteomes" id="UP000297014"/>
    </source>
</evidence>
<evidence type="ECO:0000259" key="2">
    <source>
        <dbReference type="Pfam" id="PF22570"/>
    </source>
</evidence>
<reference evidence="4 6" key="2">
    <citation type="submission" date="2014-01" db="EMBL/GenBank/DDBJ databases">
        <title>Draft genome sequencing of Bacillus alcalophilus CGMCC 1.3604.</title>
        <authorList>
            <person name="Yang J."/>
            <person name="Diao L."/>
            <person name="Yang S."/>
        </authorList>
    </citation>
    <scope>NUCLEOTIDE SEQUENCE [LARGE SCALE GENOMIC DNA]</scope>
    <source>
        <strain evidence="4 6">CGMCC 1.3604</strain>
    </source>
</reference>
<organism evidence="3 5">
    <name type="scientific">Alkalihalobacillus alcalophilus ATCC 27647 = CGMCC 1.3604</name>
    <dbReference type="NCBI Taxonomy" id="1218173"/>
    <lineage>
        <taxon>Bacteria</taxon>
        <taxon>Bacillati</taxon>
        <taxon>Bacillota</taxon>
        <taxon>Bacilli</taxon>
        <taxon>Bacillales</taxon>
        <taxon>Bacillaceae</taxon>
        <taxon>Alkalihalobacillus</taxon>
    </lineage>
</organism>
<feature type="transmembrane region" description="Helical" evidence="1">
    <location>
        <begin position="12"/>
        <end position="43"/>
    </location>
</feature>
<dbReference type="STRING" id="1218173.BALCAV_0206650"/>
<keyword evidence="1" id="KW-1133">Transmembrane helix</keyword>